<dbReference type="Proteomes" id="UP000234845">
    <property type="component" value="Unassembled WGS sequence"/>
</dbReference>
<proteinExistence type="predicted"/>
<gene>
    <name evidence="1" type="ORF">CWI75_10720</name>
</gene>
<dbReference type="AlphaFoldDB" id="A0A2N5Y1I1"/>
<protein>
    <submittedName>
        <fullName evidence="1">Uncharacterized protein</fullName>
    </submittedName>
</protein>
<comment type="caution">
    <text evidence="1">The sequence shown here is derived from an EMBL/GenBank/DDBJ whole genome shotgun (WGS) entry which is preliminary data.</text>
</comment>
<accession>A0A2N5Y1I1</accession>
<evidence type="ECO:0000313" key="2">
    <source>
        <dbReference type="Proteomes" id="UP000234845"/>
    </source>
</evidence>
<evidence type="ECO:0000313" key="1">
    <source>
        <dbReference type="EMBL" id="PLW82243.1"/>
    </source>
</evidence>
<name>A0A2N5Y1I1_9GAMM</name>
<dbReference type="RefSeq" id="WP_101521495.1">
    <property type="nucleotide sequence ID" value="NZ_PKLZ01000008.1"/>
</dbReference>
<sequence length="150" mass="16431">MTVKKERNPDGTFRSGNVVCKGSRKRVPKSLLKSAVTDQDFRDLLTAGLKKAKGGDDSWAQWLLSRRIPAVRAIAPPVQVDLDLTNLDTALRSILQSVADGELSSDQGRDLISAVQGVAVAVKIEELQERMEEITRQLNERAGHARLTAV</sequence>
<reference evidence="2" key="1">
    <citation type="submission" date="2017-11" db="EMBL/GenBank/DDBJ databases">
        <title>The draft genome sequence of Chromatocurvus sp. F02.</title>
        <authorList>
            <person name="Du Z.-J."/>
            <person name="Chang Y.-Q."/>
        </authorList>
    </citation>
    <scope>NUCLEOTIDE SEQUENCE [LARGE SCALE GENOMIC DNA]</scope>
    <source>
        <strain evidence="2">F02</strain>
    </source>
</reference>
<dbReference type="EMBL" id="PKLZ01000008">
    <property type="protein sequence ID" value="PLW82243.1"/>
    <property type="molecule type" value="Genomic_DNA"/>
</dbReference>
<keyword evidence="2" id="KW-1185">Reference proteome</keyword>
<organism evidence="1 2">
    <name type="scientific">Kineobactrum sediminis</name>
    <dbReference type="NCBI Taxonomy" id="1905677"/>
    <lineage>
        <taxon>Bacteria</taxon>
        <taxon>Pseudomonadati</taxon>
        <taxon>Pseudomonadota</taxon>
        <taxon>Gammaproteobacteria</taxon>
        <taxon>Cellvibrionales</taxon>
        <taxon>Halieaceae</taxon>
        <taxon>Kineobactrum</taxon>
    </lineage>
</organism>